<name>Q22X53_TETTS</name>
<dbReference type="Gene3D" id="1.20.120.1750">
    <property type="match status" value="1"/>
</dbReference>
<keyword evidence="6" id="KW-0862">Zinc</keyword>
<feature type="domain" description="RING-type" evidence="9">
    <location>
        <begin position="169"/>
        <end position="435"/>
    </location>
</feature>
<dbReference type="Gene3D" id="3.30.40.10">
    <property type="entry name" value="Zinc/RING finger domain, C3HC4 (zinc finger)"/>
    <property type="match status" value="1"/>
</dbReference>
<dbReference type="KEGG" id="tet:TTHERM_00633000"/>
<evidence type="ECO:0000313" key="10">
    <source>
        <dbReference type="EMBL" id="EAR89793.2"/>
    </source>
</evidence>
<dbReference type="HOGENOM" id="CLU_738710_0_0_1"/>
<evidence type="ECO:0000256" key="5">
    <source>
        <dbReference type="ARBA" id="ARBA00022786"/>
    </source>
</evidence>
<dbReference type="GO" id="GO:0004842">
    <property type="term" value="F:ubiquitin-protein transferase activity"/>
    <property type="evidence" value="ECO:0007669"/>
    <property type="project" value="InterPro"/>
</dbReference>
<keyword evidence="11" id="KW-1185">Reference proteome</keyword>
<evidence type="ECO:0000256" key="7">
    <source>
        <dbReference type="PROSITE-ProRule" id="PRU00175"/>
    </source>
</evidence>
<dbReference type="PROSITE" id="PS51873">
    <property type="entry name" value="TRIAD"/>
    <property type="match status" value="1"/>
</dbReference>
<evidence type="ECO:0000259" key="9">
    <source>
        <dbReference type="PROSITE" id="PS51873"/>
    </source>
</evidence>
<dbReference type="SMART" id="SM00184">
    <property type="entry name" value="RING"/>
    <property type="match status" value="3"/>
</dbReference>
<keyword evidence="1" id="KW-0808">Transferase</keyword>
<dbReference type="RefSeq" id="XP_001010038.2">
    <property type="nucleotide sequence ID" value="XM_001010038.2"/>
</dbReference>
<dbReference type="InterPro" id="IPR044066">
    <property type="entry name" value="TRIAD_supradom"/>
</dbReference>
<keyword evidence="4 7" id="KW-0863">Zinc-finger</keyword>
<dbReference type="PROSITE" id="PS50089">
    <property type="entry name" value="ZF_RING_2"/>
    <property type="match status" value="1"/>
</dbReference>
<reference evidence="11" key="1">
    <citation type="journal article" date="2006" name="PLoS Biol.">
        <title>Macronuclear genome sequence of the ciliate Tetrahymena thermophila, a model eukaryote.</title>
        <authorList>
            <person name="Eisen J.A."/>
            <person name="Coyne R.S."/>
            <person name="Wu M."/>
            <person name="Wu D."/>
            <person name="Thiagarajan M."/>
            <person name="Wortman J.R."/>
            <person name="Badger J.H."/>
            <person name="Ren Q."/>
            <person name="Amedeo P."/>
            <person name="Jones K.M."/>
            <person name="Tallon L.J."/>
            <person name="Delcher A.L."/>
            <person name="Salzberg S.L."/>
            <person name="Silva J.C."/>
            <person name="Haas B.J."/>
            <person name="Majoros W.H."/>
            <person name="Farzad M."/>
            <person name="Carlton J.M."/>
            <person name="Smith R.K. Jr."/>
            <person name="Garg J."/>
            <person name="Pearlman R.E."/>
            <person name="Karrer K.M."/>
            <person name="Sun L."/>
            <person name="Manning G."/>
            <person name="Elde N.C."/>
            <person name="Turkewitz A.P."/>
            <person name="Asai D.J."/>
            <person name="Wilkes D.E."/>
            <person name="Wang Y."/>
            <person name="Cai H."/>
            <person name="Collins K."/>
            <person name="Stewart B.A."/>
            <person name="Lee S.R."/>
            <person name="Wilamowska K."/>
            <person name="Weinberg Z."/>
            <person name="Ruzzo W.L."/>
            <person name="Wloga D."/>
            <person name="Gaertig J."/>
            <person name="Frankel J."/>
            <person name="Tsao C.-C."/>
            <person name="Gorovsky M.A."/>
            <person name="Keeling P.J."/>
            <person name="Waller R.F."/>
            <person name="Patron N.J."/>
            <person name="Cherry J.M."/>
            <person name="Stover N.A."/>
            <person name="Krieger C.J."/>
            <person name="del Toro C."/>
            <person name="Ryder H.F."/>
            <person name="Williamson S.C."/>
            <person name="Barbeau R.A."/>
            <person name="Hamilton E.P."/>
            <person name="Orias E."/>
        </authorList>
    </citation>
    <scope>NUCLEOTIDE SEQUENCE [LARGE SCALE GENOMIC DNA]</scope>
    <source>
        <strain evidence="11">SB210</strain>
    </source>
</reference>
<accession>Q22X53</accession>
<sequence length="435" mass="51206">MYQQQFQLEDILSNVFKGNFLELNELVYLQSIDAISFLCKQKAKVKLNQLTSVLCKICHNMIKKDDYQQNQIFKLNCQCCFFCHHACLREQILQNKDKFESLEKVEQLLNECIQCDQGCASNLVNIQMIRQALSTKEVQMYQFEYFEAQQQKEKKYQQILELEKQNQVIEFQCAICLEEIDLNQNGYILKCGCKFCRSCLKDSIQNSLKENINLELENIFCPNGDCKKVLDFDDITFILQEDKEMIEKLEQKNIKSMFERMKRENPNSMEELIVCPGKYKIQKGSEKVIYIPKEQIEKQRQGSANIPLEDNEIIVDCNFTFIQDRSEKKLRHKCTKCKYEFCLNNCDSTHDGFSCENYQKWKMENNKDYRKELEAQGFKFCPNCSILTQRTGGCNRIICTNCKISYCYLCYFSAKTESEVYGHLNKVHGGYFTNA</sequence>
<evidence type="ECO:0000256" key="1">
    <source>
        <dbReference type="ARBA" id="ARBA00022679"/>
    </source>
</evidence>
<dbReference type="Proteomes" id="UP000009168">
    <property type="component" value="Unassembled WGS sequence"/>
</dbReference>
<proteinExistence type="predicted"/>
<dbReference type="InterPro" id="IPR001841">
    <property type="entry name" value="Znf_RING"/>
</dbReference>
<gene>
    <name evidence="10" type="ORF">TTHERM_00633000</name>
</gene>
<feature type="domain" description="RING-type" evidence="8">
    <location>
        <begin position="173"/>
        <end position="222"/>
    </location>
</feature>
<evidence type="ECO:0000256" key="3">
    <source>
        <dbReference type="ARBA" id="ARBA00022737"/>
    </source>
</evidence>
<dbReference type="GO" id="GO:0016567">
    <property type="term" value="P:protein ubiquitination"/>
    <property type="evidence" value="ECO:0007669"/>
    <property type="project" value="InterPro"/>
</dbReference>
<evidence type="ECO:0000256" key="4">
    <source>
        <dbReference type="ARBA" id="ARBA00022771"/>
    </source>
</evidence>
<dbReference type="PANTHER" id="PTHR11685">
    <property type="entry name" value="RBR FAMILY RING FINGER AND IBR DOMAIN-CONTAINING"/>
    <property type="match status" value="1"/>
</dbReference>
<dbReference type="GO" id="GO:0008270">
    <property type="term" value="F:zinc ion binding"/>
    <property type="evidence" value="ECO:0007669"/>
    <property type="project" value="UniProtKB-KW"/>
</dbReference>
<keyword evidence="3" id="KW-0677">Repeat</keyword>
<keyword evidence="2" id="KW-0479">Metal-binding</keyword>
<dbReference type="STRING" id="312017.Q22X53"/>
<dbReference type="InParanoid" id="Q22X53"/>
<evidence type="ECO:0000256" key="6">
    <source>
        <dbReference type="ARBA" id="ARBA00022833"/>
    </source>
</evidence>
<organism evidence="10 11">
    <name type="scientific">Tetrahymena thermophila (strain SB210)</name>
    <dbReference type="NCBI Taxonomy" id="312017"/>
    <lineage>
        <taxon>Eukaryota</taxon>
        <taxon>Sar</taxon>
        <taxon>Alveolata</taxon>
        <taxon>Ciliophora</taxon>
        <taxon>Intramacronucleata</taxon>
        <taxon>Oligohymenophorea</taxon>
        <taxon>Hymenostomatida</taxon>
        <taxon>Tetrahymenina</taxon>
        <taxon>Tetrahymenidae</taxon>
        <taxon>Tetrahymena</taxon>
    </lineage>
</organism>
<dbReference type="InterPro" id="IPR013083">
    <property type="entry name" value="Znf_RING/FYVE/PHD"/>
</dbReference>
<keyword evidence="5" id="KW-0833">Ubl conjugation pathway</keyword>
<dbReference type="InterPro" id="IPR031127">
    <property type="entry name" value="E3_UB_ligase_RBR"/>
</dbReference>
<dbReference type="SUPFAM" id="SSF57850">
    <property type="entry name" value="RING/U-box"/>
    <property type="match status" value="2"/>
</dbReference>
<dbReference type="EMBL" id="GG662809">
    <property type="protein sequence ID" value="EAR89793.2"/>
    <property type="molecule type" value="Genomic_DNA"/>
</dbReference>
<evidence type="ECO:0000259" key="8">
    <source>
        <dbReference type="PROSITE" id="PS50089"/>
    </source>
</evidence>
<dbReference type="eggNOG" id="KOG1812">
    <property type="taxonomic scope" value="Eukaryota"/>
</dbReference>
<dbReference type="OrthoDB" id="10009520at2759"/>
<dbReference type="GeneID" id="7826193"/>
<evidence type="ECO:0000256" key="2">
    <source>
        <dbReference type="ARBA" id="ARBA00022723"/>
    </source>
</evidence>
<evidence type="ECO:0000313" key="11">
    <source>
        <dbReference type="Proteomes" id="UP000009168"/>
    </source>
</evidence>
<protein>
    <submittedName>
        <fullName evidence="10">RING finger protein</fullName>
    </submittedName>
</protein>
<dbReference type="AlphaFoldDB" id="Q22X53"/>